<dbReference type="EMBL" id="MFEY01000004">
    <property type="protein sequence ID" value="OGE90726.1"/>
    <property type="molecule type" value="Genomic_DNA"/>
</dbReference>
<organism evidence="2 3">
    <name type="scientific">Candidatus Doudnabacteria bacterium RIFCSPHIGHO2_12_FULL_48_16</name>
    <dbReference type="NCBI Taxonomy" id="1817838"/>
    <lineage>
        <taxon>Bacteria</taxon>
        <taxon>Candidatus Doudnaibacteriota</taxon>
    </lineage>
</organism>
<dbReference type="AlphaFoldDB" id="A0A1F5PLE0"/>
<keyword evidence="1" id="KW-0472">Membrane</keyword>
<evidence type="ECO:0000313" key="3">
    <source>
        <dbReference type="Proteomes" id="UP000177682"/>
    </source>
</evidence>
<comment type="caution">
    <text evidence="2">The sequence shown here is derived from an EMBL/GenBank/DDBJ whole genome shotgun (WGS) entry which is preliminary data.</text>
</comment>
<dbReference type="Proteomes" id="UP000177682">
    <property type="component" value="Unassembled WGS sequence"/>
</dbReference>
<accession>A0A1F5PLE0</accession>
<protein>
    <submittedName>
        <fullName evidence="2">Uncharacterized protein</fullName>
    </submittedName>
</protein>
<gene>
    <name evidence="2" type="ORF">A3E29_01200</name>
</gene>
<feature type="transmembrane region" description="Helical" evidence="1">
    <location>
        <begin position="28"/>
        <end position="46"/>
    </location>
</feature>
<proteinExistence type="predicted"/>
<name>A0A1F5PLE0_9BACT</name>
<evidence type="ECO:0000313" key="2">
    <source>
        <dbReference type="EMBL" id="OGE90726.1"/>
    </source>
</evidence>
<keyword evidence="1" id="KW-0812">Transmembrane</keyword>
<keyword evidence="1" id="KW-1133">Transmembrane helix</keyword>
<reference evidence="2 3" key="1">
    <citation type="journal article" date="2016" name="Nat. Commun.">
        <title>Thousands of microbial genomes shed light on interconnected biogeochemical processes in an aquifer system.</title>
        <authorList>
            <person name="Anantharaman K."/>
            <person name="Brown C.T."/>
            <person name="Hug L.A."/>
            <person name="Sharon I."/>
            <person name="Castelle C.J."/>
            <person name="Probst A.J."/>
            <person name="Thomas B.C."/>
            <person name="Singh A."/>
            <person name="Wilkins M.J."/>
            <person name="Karaoz U."/>
            <person name="Brodie E.L."/>
            <person name="Williams K.H."/>
            <person name="Hubbard S.S."/>
            <person name="Banfield J.F."/>
        </authorList>
    </citation>
    <scope>NUCLEOTIDE SEQUENCE [LARGE SCALE GENOMIC DNA]</scope>
</reference>
<evidence type="ECO:0000256" key="1">
    <source>
        <dbReference type="SAM" id="Phobius"/>
    </source>
</evidence>
<sequence length="309" mass="34605">MHRNKKKNHNYGTFLAATGRFQKYKRKAVLAVLILALSVAGISAFFRPHNQTGNTLADTKPVDLGLPGWWLQEYFGSSVCDQSTCQMDADPDQDKLTNAQEYFYHTEPLNPYTAKDTLNDGQLVTAGFDPSKHGRVTFEQQADPDNILGESLVFAEDIQKMVADSNDIAKVTLPLVEDDKLQIVYLETASAYNEYSSRMQSAVSQYFPQQNLAGITQILKSGSDAEVTDIKIKAGLLAMELKTIPVPKRFLMFHKYNIAMFGLLSEILPAPTDLSAAGSDAWYDKVQQFLAVQQRLDFEKQFLAKEFPQ</sequence>